<dbReference type="SUPFAM" id="SSF103473">
    <property type="entry name" value="MFS general substrate transporter"/>
    <property type="match status" value="1"/>
</dbReference>
<dbReference type="OrthoDB" id="10027823at2759"/>
<dbReference type="PANTHER" id="PTHR23520">
    <property type="entry name" value="TRANSPORTER, PUTATIVE (AFU_ORTHOLOGUE AFUA_3G04000)-RELATED"/>
    <property type="match status" value="1"/>
</dbReference>
<protein>
    <recommendedName>
        <fullName evidence="3">Major facilitator superfamily (MFS) profile domain-containing protein</fullName>
    </recommendedName>
</protein>
<evidence type="ECO:0000313" key="5">
    <source>
        <dbReference type="Proteomes" id="UP000189580"/>
    </source>
</evidence>
<dbReference type="AlphaFoldDB" id="A0A167CXG8"/>
<evidence type="ECO:0000256" key="2">
    <source>
        <dbReference type="SAM" id="Phobius"/>
    </source>
</evidence>
<feature type="domain" description="Major facilitator superfamily (MFS) profile" evidence="3">
    <location>
        <begin position="1"/>
        <end position="434"/>
    </location>
</feature>
<dbReference type="InterPro" id="IPR036259">
    <property type="entry name" value="MFS_trans_sf"/>
</dbReference>
<comment type="subcellular location">
    <subcellularLocation>
        <location evidence="1">Membrane</location>
        <topology evidence="1">Multi-pass membrane protein</topology>
    </subcellularLocation>
</comment>
<dbReference type="RefSeq" id="XP_018734702.1">
    <property type="nucleotide sequence ID" value="XM_018881830.1"/>
</dbReference>
<dbReference type="Pfam" id="PF07690">
    <property type="entry name" value="MFS_1"/>
    <property type="match status" value="2"/>
</dbReference>
<dbReference type="GeneID" id="30036904"/>
<feature type="transmembrane region" description="Helical" evidence="2">
    <location>
        <begin position="123"/>
        <end position="145"/>
    </location>
</feature>
<dbReference type="InterPro" id="IPR011701">
    <property type="entry name" value="MFS"/>
</dbReference>
<evidence type="ECO:0000313" key="4">
    <source>
        <dbReference type="EMBL" id="ANB12225.1"/>
    </source>
</evidence>
<accession>A0A167CXG8</accession>
<dbReference type="EMBL" id="CP014501">
    <property type="protein sequence ID" value="ANB12225.1"/>
    <property type="molecule type" value="Genomic_DNA"/>
</dbReference>
<sequence>MRFVRLVAFGQTSIILVLYFKSIGITETLVGIFMSLTLFGDVFLSFVLTLYADRLGRRNVLTGGALMMTLSGIVFVLSNNFYVLLIAAIIGVISPSGGEIGPFRAVEESCLAQLVSLESRADVYAWSTVLGGLGGAIGSISGGYLIRLLQDQYSFSPVESYKGIYVFYSVCGALKLLFTVLLTKNVELHPDDKKAQDAVVAAKAVDNRAPNVGSAETDALLQGSGQPAQNAAPVKSQGLLSRLMPHLSHESKKIVFLLSCLFAVDALGSSMTNSSWTSYYISRKFGISESFLGSIFFTTGLVSCVGSLLGSSISKRLGPLITMVVTHLPSSILQMFVPYPNTVHGALLIMIIRASTCTMDVAPRQTFLSSVVLKSERTAVMGWVNVVKTLAQMIGPTFTGHLTGMDMQWLCFVIGGALKVLYDLGILSTFLNVKLDRDHN</sequence>
<evidence type="ECO:0000256" key="1">
    <source>
        <dbReference type="ARBA" id="ARBA00004141"/>
    </source>
</evidence>
<gene>
    <name evidence="4" type="ORF">AWJ20_474</name>
</gene>
<feature type="transmembrane region" description="Helical" evidence="2">
    <location>
        <begin position="407"/>
        <end position="431"/>
    </location>
</feature>
<keyword evidence="2" id="KW-0472">Membrane</keyword>
<feature type="transmembrane region" description="Helical" evidence="2">
    <location>
        <begin position="83"/>
        <end position="103"/>
    </location>
</feature>
<feature type="transmembrane region" description="Helical" evidence="2">
    <location>
        <begin position="291"/>
        <end position="310"/>
    </location>
</feature>
<dbReference type="InterPro" id="IPR020846">
    <property type="entry name" value="MFS_dom"/>
</dbReference>
<proteinExistence type="predicted"/>
<feature type="transmembrane region" description="Helical" evidence="2">
    <location>
        <begin position="254"/>
        <end position="271"/>
    </location>
</feature>
<organism evidence="4 5">
    <name type="scientific">Sugiyamaella lignohabitans</name>
    <dbReference type="NCBI Taxonomy" id="796027"/>
    <lineage>
        <taxon>Eukaryota</taxon>
        <taxon>Fungi</taxon>
        <taxon>Dikarya</taxon>
        <taxon>Ascomycota</taxon>
        <taxon>Saccharomycotina</taxon>
        <taxon>Dipodascomycetes</taxon>
        <taxon>Dipodascales</taxon>
        <taxon>Trichomonascaceae</taxon>
        <taxon>Sugiyamaella</taxon>
    </lineage>
</organism>
<keyword evidence="2" id="KW-1133">Transmembrane helix</keyword>
<dbReference type="Proteomes" id="UP000189580">
    <property type="component" value="Chromosome a"/>
</dbReference>
<reference evidence="4 5" key="1">
    <citation type="submission" date="2016-02" db="EMBL/GenBank/DDBJ databases">
        <title>Complete genome sequence and transcriptome regulation of the pentose utilising yeast Sugiyamaella lignohabitans.</title>
        <authorList>
            <person name="Bellasio M."/>
            <person name="Peymann A."/>
            <person name="Valli M."/>
            <person name="Sipitzky M."/>
            <person name="Graf A."/>
            <person name="Sauer M."/>
            <person name="Marx H."/>
            <person name="Mattanovich D."/>
        </authorList>
    </citation>
    <scope>NUCLEOTIDE SEQUENCE [LARGE SCALE GENOMIC DNA]</scope>
    <source>
        <strain evidence="4 5">CBS 10342</strain>
    </source>
</reference>
<dbReference type="GO" id="GO:0022857">
    <property type="term" value="F:transmembrane transporter activity"/>
    <property type="evidence" value="ECO:0007669"/>
    <property type="project" value="InterPro"/>
</dbReference>
<keyword evidence="2" id="KW-0812">Transmembrane</keyword>
<dbReference type="PANTHER" id="PTHR23520:SF5">
    <property type="entry name" value="TRANSPORTER, PUTATIVE (AFU_ORTHOLOGUE AFUA_3G04000)-RELATED"/>
    <property type="match status" value="1"/>
</dbReference>
<keyword evidence="5" id="KW-1185">Reference proteome</keyword>
<dbReference type="KEGG" id="slb:AWJ20_474"/>
<dbReference type="Gene3D" id="1.20.1250.20">
    <property type="entry name" value="MFS general substrate transporter like domains"/>
    <property type="match status" value="1"/>
</dbReference>
<dbReference type="PROSITE" id="PS50850">
    <property type="entry name" value="MFS"/>
    <property type="match status" value="1"/>
</dbReference>
<evidence type="ECO:0000259" key="3">
    <source>
        <dbReference type="PROSITE" id="PS50850"/>
    </source>
</evidence>
<name>A0A167CXG8_9ASCO</name>
<dbReference type="GO" id="GO:0000329">
    <property type="term" value="C:fungal-type vacuole membrane"/>
    <property type="evidence" value="ECO:0007669"/>
    <property type="project" value="TreeGrafter"/>
</dbReference>
<feature type="transmembrane region" description="Helical" evidence="2">
    <location>
        <begin position="32"/>
        <end position="52"/>
    </location>
</feature>